<reference evidence="1 2" key="1">
    <citation type="submission" date="2009-10" db="EMBL/GenBank/DDBJ databases">
        <authorList>
            <person name="Muzny D."/>
            <person name="Qin X."/>
            <person name="Deng J."/>
            <person name="Jiang H."/>
            <person name="Liu Y."/>
            <person name="Qu J."/>
            <person name="Song X.-Z."/>
            <person name="Zhang L."/>
            <person name="Thornton R."/>
            <person name="Coyle M."/>
            <person name="Francisco L."/>
            <person name="Jackson L."/>
            <person name="Javaid M."/>
            <person name="Korchina V."/>
            <person name="Kovar C."/>
            <person name="Mata R."/>
            <person name="Mathew T."/>
            <person name="Ngo R."/>
            <person name="Nguyen L."/>
            <person name="Nguyen N."/>
            <person name="Okwuonu G."/>
            <person name="Ongeri F."/>
            <person name="Pham C."/>
            <person name="Simmons D."/>
            <person name="Wilczek-Boney K."/>
            <person name="Hale W."/>
            <person name="Jakkamsetti A."/>
            <person name="Pham P."/>
            <person name="Ruth R."/>
            <person name="San Lucas F."/>
            <person name="Warren J."/>
            <person name="Zhang J."/>
            <person name="Zhao Z."/>
            <person name="Zhou C."/>
            <person name="Zhu D."/>
            <person name="Lee S."/>
            <person name="Bess C."/>
            <person name="Blankenburg K."/>
            <person name="Forbes L."/>
            <person name="Fu Q."/>
            <person name="Gubbala S."/>
            <person name="Hirani K."/>
            <person name="Jayaseelan J.C."/>
            <person name="Lara F."/>
            <person name="Munidasa M."/>
            <person name="Palculict T."/>
            <person name="Patil S."/>
            <person name="Pu L.-L."/>
            <person name="Saada N."/>
            <person name="Tang L."/>
            <person name="Weissenberger G."/>
            <person name="Zhu Y."/>
            <person name="Hemphill L."/>
            <person name="Shang Y."/>
            <person name="Youmans B."/>
            <person name="Ayvaz T."/>
            <person name="Ross M."/>
            <person name="Santibanez J."/>
            <person name="Aqrawi P."/>
            <person name="Gross S."/>
            <person name="Joshi V."/>
            <person name="Fowler G."/>
            <person name="Nazareth L."/>
            <person name="Reid J."/>
            <person name="Worley K."/>
            <person name="Petrosino J."/>
            <person name="Highlander S."/>
            <person name="Gibbs R."/>
        </authorList>
    </citation>
    <scope>NUCLEOTIDE SEQUENCE [LARGE SCALE GENOMIC DNA]</scope>
    <source>
        <strain evidence="1 2">ATCC 43325</strain>
    </source>
</reference>
<dbReference type="Gene3D" id="1.20.1050.10">
    <property type="match status" value="1"/>
</dbReference>
<keyword evidence="2" id="KW-1185">Reference proteome</keyword>
<dbReference type="Proteomes" id="UP000005519">
    <property type="component" value="Unassembled WGS sequence"/>
</dbReference>
<accession>C9PNL6</accession>
<proteinExistence type="predicted"/>
<sequence length="42" mass="4607">MLSVNLLALVSKKGDLGDFAQYPLAQVGLYFNHVEQSLEGKI</sequence>
<name>C9PNL6_9PAST</name>
<dbReference type="AlphaFoldDB" id="C9PNL6"/>
<evidence type="ECO:0000313" key="1">
    <source>
        <dbReference type="EMBL" id="EEX51003.1"/>
    </source>
</evidence>
<protein>
    <submittedName>
        <fullName evidence="1">Uncharacterized protein</fullName>
    </submittedName>
</protein>
<evidence type="ECO:0000313" key="2">
    <source>
        <dbReference type="Proteomes" id="UP000005519"/>
    </source>
</evidence>
<dbReference type="HOGENOM" id="CLU_3255389_0_0_6"/>
<organism evidence="1 2">
    <name type="scientific">Pasteurella dagmatis ATCC 43325</name>
    <dbReference type="NCBI Taxonomy" id="667128"/>
    <lineage>
        <taxon>Bacteria</taxon>
        <taxon>Pseudomonadati</taxon>
        <taxon>Pseudomonadota</taxon>
        <taxon>Gammaproteobacteria</taxon>
        <taxon>Pasteurellales</taxon>
        <taxon>Pasteurellaceae</taxon>
        <taxon>Pasteurella</taxon>
    </lineage>
</organism>
<gene>
    <name evidence="1" type="ORF">HMPREF0621_0590</name>
</gene>
<dbReference type="EMBL" id="ACZR01000005">
    <property type="protein sequence ID" value="EEX51003.1"/>
    <property type="molecule type" value="Genomic_DNA"/>
</dbReference>
<comment type="caution">
    <text evidence="1">The sequence shown here is derived from an EMBL/GenBank/DDBJ whole genome shotgun (WGS) entry which is preliminary data.</text>
</comment>